<dbReference type="EMBL" id="BAAARI010000011">
    <property type="protein sequence ID" value="GAA2577620.1"/>
    <property type="molecule type" value="Genomic_DNA"/>
</dbReference>
<organism evidence="1 2">
    <name type="scientific">Microbacterium binotii</name>
    <dbReference type="NCBI Taxonomy" id="462710"/>
    <lineage>
        <taxon>Bacteria</taxon>
        <taxon>Bacillati</taxon>
        <taxon>Actinomycetota</taxon>
        <taxon>Actinomycetes</taxon>
        <taxon>Micrococcales</taxon>
        <taxon>Microbacteriaceae</taxon>
        <taxon>Microbacterium</taxon>
    </lineage>
</organism>
<evidence type="ECO:0000313" key="2">
    <source>
        <dbReference type="Proteomes" id="UP001500274"/>
    </source>
</evidence>
<evidence type="ECO:0000313" key="1">
    <source>
        <dbReference type="EMBL" id="GAA2577620.1"/>
    </source>
</evidence>
<accession>A0ABN3PE94</accession>
<reference evidence="1 2" key="1">
    <citation type="journal article" date="2019" name="Int. J. Syst. Evol. Microbiol.">
        <title>The Global Catalogue of Microorganisms (GCM) 10K type strain sequencing project: providing services to taxonomists for standard genome sequencing and annotation.</title>
        <authorList>
            <consortium name="The Broad Institute Genomics Platform"/>
            <consortium name="The Broad Institute Genome Sequencing Center for Infectious Disease"/>
            <person name="Wu L."/>
            <person name="Ma J."/>
        </authorList>
    </citation>
    <scope>NUCLEOTIDE SEQUENCE [LARGE SCALE GENOMIC DNA]</scope>
    <source>
        <strain evidence="1 2">JCM 16365</strain>
    </source>
</reference>
<name>A0ABN3PE94_9MICO</name>
<protein>
    <submittedName>
        <fullName evidence="1">Uncharacterized protein</fullName>
    </submittedName>
</protein>
<sequence>MADPFSRAEKNMTVWQRLRAACESNLGAFTEDEIDGIVRALHPHVVRERADASAQGGAK</sequence>
<keyword evidence="2" id="KW-1185">Reference proteome</keyword>
<comment type="caution">
    <text evidence="1">The sequence shown here is derived from an EMBL/GenBank/DDBJ whole genome shotgun (WGS) entry which is preliminary data.</text>
</comment>
<proteinExistence type="predicted"/>
<gene>
    <name evidence="1" type="ORF">GCM10009862_16160</name>
</gene>
<dbReference type="Proteomes" id="UP001500274">
    <property type="component" value="Unassembled WGS sequence"/>
</dbReference>